<dbReference type="GO" id="GO:0000176">
    <property type="term" value="C:nuclear exosome (RNase complex)"/>
    <property type="evidence" value="ECO:0007669"/>
    <property type="project" value="TreeGrafter"/>
</dbReference>
<dbReference type="GO" id="GO:0005730">
    <property type="term" value="C:nucleolus"/>
    <property type="evidence" value="ECO:0007669"/>
    <property type="project" value="TreeGrafter"/>
</dbReference>
<dbReference type="GO" id="GO:0003723">
    <property type="term" value="F:RNA binding"/>
    <property type="evidence" value="ECO:0007669"/>
    <property type="project" value="TreeGrafter"/>
</dbReference>
<evidence type="ECO:0000256" key="1">
    <source>
        <dbReference type="ARBA" id="ARBA00004123"/>
    </source>
</evidence>
<evidence type="ECO:0000256" key="4">
    <source>
        <dbReference type="ARBA" id="ARBA00022835"/>
    </source>
</evidence>
<reference evidence="7 8" key="1">
    <citation type="journal article" date="2018" name="Front. Microbiol.">
        <title>Genome-Wide Analysis of Corynespora cassiicola Leaf Fall Disease Putative Effectors.</title>
        <authorList>
            <person name="Lopez D."/>
            <person name="Ribeiro S."/>
            <person name="Label P."/>
            <person name="Fumanal B."/>
            <person name="Venisse J.S."/>
            <person name="Kohler A."/>
            <person name="de Oliveira R.R."/>
            <person name="Labutti K."/>
            <person name="Lipzen A."/>
            <person name="Lail K."/>
            <person name="Bauer D."/>
            <person name="Ohm R.A."/>
            <person name="Barry K.W."/>
            <person name="Spatafora J."/>
            <person name="Grigoriev I.V."/>
            <person name="Martin F.M."/>
            <person name="Pujade-Renaud V."/>
        </authorList>
    </citation>
    <scope>NUCLEOTIDE SEQUENCE [LARGE SCALE GENOMIC DNA]</scope>
    <source>
        <strain evidence="7 8">Philippines</strain>
    </source>
</reference>
<dbReference type="Pfam" id="PF01138">
    <property type="entry name" value="RNase_PH"/>
    <property type="match status" value="1"/>
</dbReference>
<gene>
    <name evidence="7" type="ORF">BS50DRAFT_669252</name>
</gene>
<evidence type="ECO:0000313" key="7">
    <source>
        <dbReference type="EMBL" id="PSN66410.1"/>
    </source>
</evidence>
<dbReference type="GO" id="GO:0016075">
    <property type="term" value="P:rRNA catabolic process"/>
    <property type="evidence" value="ECO:0007669"/>
    <property type="project" value="TreeGrafter"/>
</dbReference>
<dbReference type="GO" id="GO:0071051">
    <property type="term" value="P:poly(A)-dependent snoRNA 3'-end processing"/>
    <property type="evidence" value="ECO:0007669"/>
    <property type="project" value="TreeGrafter"/>
</dbReference>
<dbReference type="CDD" id="cd11372">
    <property type="entry name" value="RNase_PH_RRP46"/>
    <property type="match status" value="1"/>
</dbReference>
<dbReference type="AlphaFoldDB" id="A0A2T2NM00"/>
<dbReference type="Proteomes" id="UP000240883">
    <property type="component" value="Unassembled WGS sequence"/>
</dbReference>
<dbReference type="PANTHER" id="PTHR11953">
    <property type="entry name" value="EXOSOME COMPLEX COMPONENT"/>
    <property type="match status" value="1"/>
</dbReference>
<dbReference type="Gene3D" id="3.30.230.70">
    <property type="entry name" value="GHMP Kinase, N-terminal domain"/>
    <property type="match status" value="1"/>
</dbReference>
<keyword evidence="3" id="KW-0698">rRNA processing</keyword>
<evidence type="ECO:0000256" key="3">
    <source>
        <dbReference type="ARBA" id="ARBA00022552"/>
    </source>
</evidence>
<sequence length="251" mass="26852">MAPEAQLSHLHRADGSATFSHNGFCIVGAVNGPIEVQRKDELPEEATVEVNVRPAAGVGSPKERHLETVLHNTLRSIILTRSIPRTLVQITLQIRSLPEEDSSTGVNTTLTILPHLLHTALLSLLSASIPLSTTLTSALIALPASPRSASPLVSPTANQILRAGPMRSVHVFAFSGEGRLLLSESEGEFSYAEWEEACEVAEGACCKEEGGVGVGEGMEVEGVQGEVNLEEWVRGVVRGKVVGEQRWRGVE</sequence>
<accession>A0A2T2NM00</accession>
<evidence type="ECO:0000256" key="2">
    <source>
        <dbReference type="ARBA" id="ARBA00006678"/>
    </source>
</evidence>
<dbReference type="InterPro" id="IPR036345">
    <property type="entry name" value="ExoRNase_PH_dom2_sf"/>
</dbReference>
<dbReference type="SUPFAM" id="SSF54211">
    <property type="entry name" value="Ribosomal protein S5 domain 2-like"/>
    <property type="match status" value="1"/>
</dbReference>
<keyword evidence="4" id="KW-0271">Exosome</keyword>
<dbReference type="InterPro" id="IPR027408">
    <property type="entry name" value="PNPase/RNase_PH_dom_sf"/>
</dbReference>
<name>A0A2T2NM00_CORCC</name>
<dbReference type="OrthoDB" id="27298at2759"/>
<feature type="domain" description="Exoribonuclease phosphorolytic" evidence="6">
    <location>
        <begin position="5"/>
        <end position="111"/>
    </location>
</feature>
<dbReference type="SUPFAM" id="SSF55666">
    <property type="entry name" value="Ribonuclease PH domain 2-like"/>
    <property type="match status" value="1"/>
</dbReference>
<dbReference type="GO" id="GO:0000177">
    <property type="term" value="C:cytoplasmic exosome (RNase complex)"/>
    <property type="evidence" value="ECO:0007669"/>
    <property type="project" value="TreeGrafter"/>
</dbReference>
<dbReference type="STRING" id="1448308.A0A2T2NM00"/>
<proteinExistence type="inferred from homology"/>
<dbReference type="InterPro" id="IPR020568">
    <property type="entry name" value="Ribosomal_Su5_D2-typ_SF"/>
</dbReference>
<dbReference type="InterPro" id="IPR050080">
    <property type="entry name" value="RNase_PH"/>
</dbReference>
<evidence type="ECO:0000259" key="6">
    <source>
        <dbReference type="Pfam" id="PF01138"/>
    </source>
</evidence>
<dbReference type="PANTHER" id="PTHR11953:SF1">
    <property type="entry name" value="EXOSOME COMPLEX COMPONENT RRP46"/>
    <property type="match status" value="1"/>
</dbReference>
<dbReference type="InterPro" id="IPR001247">
    <property type="entry name" value="ExoRNase_PH_dom1"/>
</dbReference>
<organism evidence="7 8">
    <name type="scientific">Corynespora cassiicola Philippines</name>
    <dbReference type="NCBI Taxonomy" id="1448308"/>
    <lineage>
        <taxon>Eukaryota</taxon>
        <taxon>Fungi</taxon>
        <taxon>Dikarya</taxon>
        <taxon>Ascomycota</taxon>
        <taxon>Pezizomycotina</taxon>
        <taxon>Dothideomycetes</taxon>
        <taxon>Pleosporomycetidae</taxon>
        <taxon>Pleosporales</taxon>
        <taxon>Corynesporascaceae</taxon>
        <taxon>Corynespora</taxon>
    </lineage>
</organism>
<comment type="similarity">
    <text evidence="2">Belongs to the RNase PH family.</text>
</comment>
<keyword evidence="8" id="KW-1185">Reference proteome</keyword>
<dbReference type="EMBL" id="KZ678136">
    <property type="protein sequence ID" value="PSN66410.1"/>
    <property type="molecule type" value="Genomic_DNA"/>
</dbReference>
<comment type="subcellular location">
    <subcellularLocation>
        <location evidence="1">Nucleus</location>
    </subcellularLocation>
</comment>
<dbReference type="GO" id="GO:0034475">
    <property type="term" value="P:U4 snRNA 3'-end processing"/>
    <property type="evidence" value="ECO:0007669"/>
    <property type="project" value="TreeGrafter"/>
</dbReference>
<protein>
    <recommendedName>
        <fullName evidence="6">Exoribonuclease phosphorolytic domain-containing protein</fullName>
    </recommendedName>
</protein>
<dbReference type="GO" id="GO:0006364">
    <property type="term" value="P:rRNA processing"/>
    <property type="evidence" value="ECO:0007669"/>
    <property type="project" value="UniProtKB-KW"/>
</dbReference>
<evidence type="ECO:0000313" key="8">
    <source>
        <dbReference type="Proteomes" id="UP000240883"/>
    </source>
</evidence>
<dbReference type="GO" id="GO:0071028">
    <property type="term" value="P:nuclear mRNA surveillance"/>
    <property type="evidence" value="ECO:0007669"/>
    <property type="project" value="TreeGrafter"/>
</dbReference>
<evidence type="ECO:0000256" key="5">
    <source>
        <dbReference type="ARBA" id="ARBA00023242"/>
    </source>
</evidence>
<keyword evidence="5" id="KW-0539">Nucleus</keyword>